<evidence type="ECO:0000259" key="5">
    <source>
        <dbReference type="Pfam" id="PF15247"/>
    </source>
</evidence>
<dbReference type="AlphaFoldDB" id="D8U5D6"/>
<feature type="region of interest" description="Disordered" evidence="4">
    <location>
        <begin position="25"/>
        <end position="58"/>
    </location>
</feature>
<protein>
    <recommendedName>
        <fullName evidence="5">Histone RNA hairpin-binding protein RNA-binding domain-containing protein</fullName>
    </recommendedName>
</protein>
<dbReference type="GeneID" id="9616965"/>
<dbReference type="InterPro" id="IPR026502">
    <property type="entry name" value="SLBP1/SLBP2"/>
</dbReference>
<dbReference type="SMART" id="SM00248">
    <property type="entry name" value="ANK"/>
    <property type="match status" value="3"/>
</dbReference>
<accession>D8U5D6</accession>
<feature type="region of interest" description="Disordered" evidence="4">
    <location>
        <begin position="84"/>
        <end position="104"/>
    </location>
</feature>
<evidence type="ECO:0000256" key="2">
    <source>
        <dbReference type="ARBA" id="ARBA00022884"/>
    </source>
</evidence>
<dbReference type="GO" id="GO:0051028">
    <property type="term" value="P:mRNA transport"/>
    <property type="evidence" value="ECO:0007669"/>
    <property type="project" value="TreeGrafter"/>
</dbReference>
<comment type="similarity">
    <text evidence="1">Belongs to the SLBP family.</text>
</comment>
<dbReference type="SUPFAM" id="SSF48403">
    <property type="entry name" value="Ankyrin repeat"/>
    <property type="match status" value="1"/>
</dbReference>
<dbReference type="eggNOG" id="KOG0504">
    <property type="taxonomic scope" value="Eukaryota"/>
</dbReference>
<feature type="region of interest" description="Disordered" evidence="4">
    <location>
        <begin position="139"/>
        <end position="164"/>
    </location>
</feature>
<dbReference type="Proteomes" id="UP000001058">
    <property type="component" value="Unassembled WGS sequence"/>
</dbReference>
<reference evidence="6 7" key="1">
    <citation type="journal article" date="2010" name="Science">
        <title>Genomic analysis of organismal complexity in the multicellular green alga Volvox carteri.</title>
        <authorList>
            <person name="Prochnik S.E."/>
            <person name="Umen J."/>
            <person name="Nedelcu A.M."/>
            <person name="Hallmann A."/>
            <person name="Miller S.M."/>
            <person name="Nishii I."/>
            <person name="Ferris P."/>
            <person name="Kuo A."/>
            <person name="Mitros T."/>
            <person name="Fritz-Laylin L.K."/>
            <person name="Hellsten U."/>
            <person name="Chapman J."/>
            <person name="Simakov O."/>
            <person name="Rensing S.A."/>
            <person name="Terry A."/>
            <person name="Pangilinan J."/>
            <person name="Kapitonov V."/>
            <person name="Jurka J."/>
            <person name="Salamov A."/>
            <person name="Shapiro H."/>
            <person name="Schmutz J."/>
            <person name="Grimwood J."/>
            <person name="Lindquist E."/>
            <person name="Lucas S."/>
            <person name="Grigoriev I.V."/>
            <person name="Schmitt R."/>
            <person name="Kirk D."/>
            <person name="Rokhsar D.S."/>
        </authorList>
    </citation>
    <scope>NUCLEOTIDE SEQUENCE [LARGE SCALE GENOMIC DNA]</scope>
    <source>
        <strain evidence="7">f. Nagariensis / Eve</strain>
    </source>
</reference>
<proteinExistence type="inferred from homology"/>
<dbReference type="OrthoDB" id="265795at2759"/>
<name>D8U5D6_VOLCA</name>
<dbReference type="RefSeq" id="XP_002953873.1">
    <property type="nucleotide sequence ID" value="XM_002953827.1"/>
</dbReference>
<dbReference type="Pfam" id="PF12796">
    <property type="entry name" value="Ank_2"/>
    <property type="match status" value="1"/>
</dbReference>
<dbReference type="InterPro" id="IPR036770">
    <property type="entry name" value="Ankyrin_rpt-contain_sf"/>
</dbReference>
<dbReference type="GO" id="GO:0071207">
    <property type="term" value="F:histone pre-mRNA stem-loop binding"/>
    <property type="evidence" value="ECO:0007669"/>
    <property type="project" value="TreeGrafter"/>
</dbReference>
<feature type="domain" description="Histone RNA hairpin-binding protein RNA-binding" evidence="5">
    <location>
        <begin position="60"/>
        <end position="131"/>
    </location>
</feature>
<dbReference type="Gene3D" id="1.10.8.1120">
    <property type="entry name" value="Histone RNA hairpin-binding protein RNA-binding domain"/>
    <property type="match status" value="1"/>
</dbReference>
<dbReference type="GO" id="GO:0006398">
    <property type="term" value="P:mRNA 3'-end processing by stem-loop binding and cleavage"/>
    <property type="evidence" value="ECO:0007669"/>
    <property type="project" value="TreeGrafter"/>
</dbReference>
<evidence type="ECO:0000313" key="6">
    <source>
        <dbReference type="EMBL" id="EFJ45197.1"/>
    </source>
</evidence>
<keyword evidence="2" id="KW-0694">RNA-binding</keyword>
<dbReference type="Gene3D" id="1.25.40.20">
    <property type="entry name" value="Ankyrin repeat-containing domain"/>
    <property type="match status" value="2"/>
</dbReference>
<dbReference type="GO" id="GO:0003729">
    <property type="term" value="F:mRNA binding"/>
    <property type="evidence" value="ECO:0007669"/>
    <property type="project" value="InterPro"/>
</dbReference>
<evidence type="ECO:0000256" key="1">
    <source>
        <dbReference type="ARBA" id="ARBA00006151"/>
    </source>
</evidence>
<dbReference type="InterPro" id="IPR002110">
    <property type="entry name" value="Ankyrin_rpt"/>
</dbReference>
<feature type="compositionally biased region" description="Polar residues" evidence="4">
    <location>
        <begin position="39"/>
        <end position="48"/>
    </location>
</feature>
<feature type="compositionally biased region" description="Low complexity" evidence="4">
    <location>
        <begin position="142"/>
        <end position="157"/>
    </location>
</feature>
<dbReference type="KEGG" id="vcn:VOLCADRAFT_106146"/>
<evidence type="ECO:0000256" key="4">
    <source>
        <dbReference type="SAM" id="MobiDB-lite"/>
    </source>
</evidence>
<feature type="repeat" description="ANK" evidence="3">
    <location>
        <begin position="392"/>
        <end position="424"/>
    </location>
</feature>
<dbReference type="Pfam" id="PF15247">
    <property type="entry name" value="SLBP_RNA_bind"/>
    <property type="match status" value="1"/>
</dbReference>
<keyword evidence="7" id="KW-1185">Reference proteome</keyword>
<dbReference type="STRING" id="3068.D8U5D6"/>
<sequence length="530" mass="55360">MKYRTIGLDGTKIFRVPRLLRDNAKDKDCTRLPRLQKPAKSNGSQSSGGALPKQPIASLDPHRLAQRQKQVDYGKNTIGYQRYLQQVPKEKRRRKGEQWLDPVTPDINQNISKRCFDGQFAERTRLQKERDDAAIEDITAVSAIPSSPTNSSRSRGSLDGYVDPHIADGGRKRCFQRAFDHAANGNPHPSKLITSPAGPKPIAPQSAPPATAADALPGPSPAGLRCINPPTRPGSLAGLPRGSAAVLPKAPQTAPPVAAARITAGSTADAPDGHEASRSELGAAAAGDDLFRDWEDEDYAGLEACRAQCGRHVVMTWLCSLVTKVYLRECVAERFLLTAAAGAGDTLVVRTLLRAGVNAGSCGGRALVAASAAGHVAVMEVLLRAGVSARAENGMPLRAACHEGRVAAARLLLHHGADPRAAASGALAEAARGGHLELVLELLAAGADPRVDGSRALVEASAAGHGCVVLALLVAGAQPHARNGLALRQAEAGGHREVLEVLHAAASRHGVGSARATPLLHTLGAACTPA</sequence>
<evidence type="ECO:0000256" key="3">
    <source>
        <dbReference type="PROSITE-ProRule" id="PRU00023"/>
    </source>
</evidence>
<dbReference type="EMBL" id="GL378359">
    <property type="protein sequence ID" value="EFJ45197.1"/>
    <property type="molecule type" value="Genomic_DNA"/>
</dbReference>
<keyword evidence="3" id="KW-0040">ANK repeat</keyword>
<dbReference type="PROSITE" id="PS50088">
    <property type="entry name" value="ANK_REPEAT"/>
    <property type="match status" value="1"/>
</dbReference>
<evidence type="ECO:0000313" key="7">
    <source>
        <dbReference type="Proteomes" id="UP000001058"/>
    </source>
</evidence>
<dbReference type="InterPro" id="IPR038294">
    <property type="entry name" value="SLBP_RNA_bind_sf"/>
</dbReference>
<dbReference type="InterPro" id="IPR029344">
    <property type="entry name" value="SLBP_RNA_bind"/>
</dbReference>
<dbReference type="InParanoid" id="D8U5D6"/>
<dbReference type="GO" id="GO:0071204">
    <property type="term" value="C:histone pre-mRNA 3'end processing complex"/>
    <property type="evidence" value="ECO:0007669"/>
    <property type="project" value="TreeGrafter"/>
</dbReference>
<gene>
    <name evidence="6" type="ORF">VOLCADRAFT_106146</name>
</gene>
<feature type="region of interest" description="Disordered" evidence="4">
    <location>
        <begin position="181"/>
        <end position="277"/>
    </location>
</feature>
<organism evidence="7">
    <name type="scientific">Volvox carteri f. nagariensis</name>
    <dbReference type="NCBI Taxonomy" id="3068"/>
    <lineage>
        <taxon>Eukaryota</taxon>
        <taxon>Viridiplantae</taxon>
        <taxon>Chlorophyta</taxon>
        <taxon>core chlorophytes</taxon>
        <taxon>Chlorophyceae</taxon>
        <taxon>CS clade</taxon>
        <taxon>Chlamydomonadales</taxon>
        <taxon>Volvocaceae</taxon>
        <taxon>Volvox</taxon>
    </lineage>
</organism>
<dbReference type="PANTHER" id="PTHR17408:SF0">
    <property type="entry name" value="HISTONE RNA HAIRPIN-BINDING PROTEIN"/>
    <property type="match status" value="1"/>
</dbReference>
<dbReference type="GO" id="GO:0005737">
    <property type="term" value="C:cytoplasm"/>
    <property type="evidence" value="ECO:0007669"/>
    <property type="project" value="TreeGrafter"/>
</dbReference>
<dbReference type="PANTHER" id="PTHR17408">
    <property type="entry name" value="HISTONE RNA HAIRPIN-BINDING PROTEIN"/>
    <property type="match status" value="1"/>
</dbReference>